<keyword evidence="5 10" id="KW-0521">NADP</keyword>
<dbReference type="Proteomes" id="UP001168821">
    <property type="component" value="Unassembled WGS sequence"/>
</dbReference>
<keyword evidence="10" id="KW-0560">Oxidoreductase</keyword>
<dbReference type="InterPro" id="IPR013120">
    <property type="entry name" value="FAR_NAD-bd"/>
</dbReference>
<dbReference type="GO" id="GO:0080019">
    <property type="term" value="F:alcohol-forming very long-chain fatty acyl-CoA reductase activity"/>
    <property type="evidence" value="ECO:0007669"/>
    <property type="project" value="InterPro"/>
</dbReference>
<keyword evidence="7 10" id="KW-0443">Lipid metabolism</keyword>
<protein>
    <recommendedName>
        <fullName evidence="10">Fatty acyl-CoA reductase</fullName>
        <ecNumber evidence="10">1.2.1.84</ecNumber>
    </recommendedName>
</protein>
<dbReference type="PANTHER" id="PTHR11011:SF60">
    <property type="entry name" value="FATTY ACYL-COA REDUCTASE-RELATED"/>
    <property type="match status" value="1"/>
</dbReference>
<organism evidence="13 14">
    <name type="scientific">Zophobas morio</name>
    <dbReference type="NCBI Taxonomy" id="2755281"/>
    <lineage>
        <taxon>Eukaryota</taxon>
        <taxon>Metazoa</taxon>
        <taxon>Ecdysozoa</taxon>
        <taxon>Arthropoda</taxon>
        <taxon>Hexapoda</taxon>
        <taxon>Insecta</taxon>
        <taxon>Pterygota</taxon>
        <taxon>Neoptera</taxon>
        <taxon>Endopterygota</taxon>
        <taxon>Coleoptera</taxon>
        <taxon>Polyphaga</taxon>
        <taxon>Cucujiformia</taxon>
        <taxon>Tenebrionidae</taxon>
        <taxon>Zophobas</taxon>
    </lineage>
</organism>
<evidence type="ECO:0000256" key="1">
    <source>
        <dbReference type="ARBA" id="ARBA00004141"/>
    </source>
</evidence>
<dbReference type="EMBL" id="JALNTZ010000005">
    <property type="protein sequence ID" value="KAJ3651264.1"/>
    <property type="molecule type" value="Genomic_DNA"/>
</dbReference>
<gene>
    <name evidence="13" type="ORF">Zmor_017314</name>
</gene>
<proteinExistence type="inferred from homology"/>
<evidence type="ECO:0000256" key="3">
    <source>
        <dbReference type="ARBA" id="ARBA00022516"/>
    </source>
</evidence>
<dbReference type="AlphaFoldDB" id="A0AA38MCF3"/>
<comment type="subcellular location">
    <subcellularLocation>
        <location evidence="1">Membrane</location>
        <topology evidence="1">Multi-pass membrane protein</topology>
    </subcellularLocation>
</comment>
<dbReference type="InterPro" id="IPR026055">
    <property type="entry name" value="FAR"/>
</dbReference>
<dbReference type="InterPro" id="IPR033640">
    <property type="entry name" value="FAR_C"/>
</dbReference>
<accession>A0AA38MCF3</accession>
<dbReference type="PANTHER" id="PTHR11011">
    <property type="entry name" value="MALE STERILITY PROTEIN 2-RELATED"/>
    <property type="match status" value="1"/>
</dbReference>
<evidence type="ECO:0000256" key="8">
    <source>
        <dbReference type="ARBA" id="ARBA00023136"/>
    </source>
</evidence>
<feature type="domain" description="Fatty acyl-CoA reductase C-terminal" evidence="11">
    <location>
        <begin position="383"/>
        <end position="475"/>
    </location>
</feature>
<reference evidence="13" key="1">
    <citation type="journal article" date="2023" name="G3 (Bethesda)">
        <title>Whole genome assemblies of Zophobas morio and Tenebrio molitor.</title>
        <authorList>
            <person name="Kaur S."/>
            <person name="Stinson S.A."/>
            <person name="diCenzo G.C."/>
        </authorList>
    </citation>
    <scope>NUCLEOTIDE SEQUENCE</scope>
    <source>
        <strain evidence="13">QUZm001</strain>
    </source>
</reference>
<evidence type="ECO:0000256" key="4">
    <source>
        <dbReference type="ARBA" id="ARBA00022692"/>
    </source>
</evidence>
<keyword evidence="6 10" id="KW-1133">Transmembrane helix</keyword>
<evidence type="ECO:0000256" key="7">
    <source>
        <dbReference type="ARBA" id="ARBA00023098"/>
    </source>
</evidence>
<dbReference type="CDD" id="cd05236">
    <property type="entry name" value="FAR-N_SDR_e"/>
    <property type="match status" value="1"/>
</dbReference>
<dbReference type="GO" id="GO:0016020">
    <property type="term" value="C:membrane"/>
    <property type="evidence" value="ECO:0007669"/>
    <property type="project" value="UniProtKB-SubCell"/>
</dbReference>
<sequence>MKTHSDAEESLRLWRESSEVKWCPHEGSKIAEFYKDKTVFVTGATGFLGKLLVEKLLRACPDIEAIYILVRPKKGEDEHTRVDKLYSDQIFSPLAKLYPKFQHKISILKGDASLPNLGLTDSGISTITENVHVIFHIAATVRFDEKINVATAINVRGTRDLLKIAKQCKHLESFVHVSTAYANCNQSEIKEVFYKLPITADELIEMVETTPEKTLIEETPKIIQGWPNTYTFTKAIAEDVVSHYGRGLPVCMVRPAIVIATYKEPLRSWIDNLYGATGIVVGAGTGLLRTIHCDPNKSAELVPGDYVINNMIAASYQTAVDKNTKDIPIYNYVSSRENRENWESFMFKCKKWGIGLPTTRCVWCYSLTLNKNYFVHFLYTVFLHLLPALVMDFGLLLSRQKPIMLKIYKKIIKFESVISHFCSNEWKFYNDNTQALWKGCSSADQKMFPFSIKELDWNEYQKTHCLGLRTFVIKDDPSTIPQAKPKWRRFYLAHKLLKAVFYFVIVYMLYSVLGRLIS</sequence>
<evidence type="ECO:0000259" key="11">
    <source>
        <dbReference type="Pfam" id="PF03015"/>
    </source>
</evidence>
<keyword evidence="4 10" id="KW-0812">Transmembrane</keyword>
<evidence type="ECO:0000313" key="14">
    <source>
        <dbReference type="Proteomes" id="UP001168821"/>
    </source>
</evidence>
<keyword evidence="14" id="KW-1185">Reference proteome</keyword>
<keyword evidence="3 10" id="KW-0444">Lipid biosynthesis</keyword>
<keyword evidence="8 10" id="KW-0472">Membrane</keyword>
<dbReference type="InterPro" id="IPR036291">
    <property type="entry name" value="NAD(P)-bd_dom_sf"/>
</dbReference>
<feature type="transmembrane region" description="Helical" evidence="10">
    <location>
        <begin position="496"/>
        <end position="517"/>
    </location>
</feature>
<dbReference type="Gene3D" id="3.40.50.720">
    <property type="entry name" value="NAD(P)-binding Rossmann-like Domain"/>
    <property type="match status" value="1"/>
</dbReference>
<evidence type="ECO:0000256" key="10">
    <source>
        <dbReference type="RuleBase" id="RU363097"/>
    </source>
</evidence>
<comment type="similarity">
    <text evidence="2 10">Belongs to the fatty acyl-CoA reductase family.</text>
</comment>
<feature type="transmembrane region" description="Helical" evidence="10">
    <location>
        <begin position="373"/>
        <end position="397"/>
    </location>
</feature>
<evidence type="ECO:0000313" key="13">
    <source>
        <dbReference type="EMBL" id="KAJ3651264.1"/>
    </source>
</evidence>
<dbReference type="GO" id="GO:0102965">
    <property type="term" value="F:alcohol-forming long-chain fatty acyl-CoA reductase activity"/>
    <property type="evidence" value="ECO:0007669"/>
    <property type="project" value="UniProtKB-EC"/>
</dbReference>
<dbReference type="SUPFAM" id="SSF51735">
    <property type="entry name" value="NAD(P)-binding Rossmann-fold domains"/>
    <property type="match status" value="1"/>
</dbReference>
<evidence type="ECO:0000256" key="9">
    <source>
        <dbReference type="ARBA" id="ARBA00052530"/>
    </source>
</evidence>
<dbReference type="Pfam" id="PF07993">
    <property type="entry name" value="NAD_binding_4"/>
    <property type="match status" value="1"/>
</dbReference>
<dbReference type="Pfam" id="PF03015">
    <property type="entry name" value="Sterile"/>
    <property type="match status" value="1"/>
</dbReference>
<comment type="function">
    <text evidence="10">Catalyzes the reduction of fatty acyl-CoA to fatty alcohols.</text>
</comment>
<feature type="domain" description="Thioester reductase (TE)" evidence="12">
    <location>
        <begin position="41"/>
        <end position="311"/>
    </location>
</feature>
<dbReference type="EC" id="1.2.1.84" evidence="10"/>
<evidence type="ECO:0000256" key="2">
    <source>
        <dbReference type="ARBA" id="ARBA00005928"/>
    </source>
</evidence>
<evidence type="ECO:0000256" key="6">
    <source>
        <dbReference type="ARBA" id="ARBA00022989"/>
    </source>
</evidence>
<dbReference type="GO" id="GO:0005777">
    <property type="term" value="C:peroxisome"/>
    <property type="evidence" value="ECO:0007669"/>
    <property type="project" value="TreeGrafter"/>
</dbReference>
<dbReference type="CDD" id="cd09071">
    <property type="entry name" value="FAR_C"/>
    <property type="match status" value="1"/>
</dbReference>
<name>A0AA38MCF3_9CUCU</name>
<comment type="caution">
    <text evidence="13">The sequence shown here is derived from an EMBL/GenBank/DDBJ whole genome shotgun (WGS) entry which is preliminary data.</text>
</comment>
<dbReference type="GO" id="GO:0035336">
    <property type="term" value="P:long-chain fatty-acyl-CoA metabolic process"/>
    <property type="evidence" value="ECO:0007669"/>
    <property type="project" value="TreeGrafter"/>
</dbReference>
<dbReference type="FunFam" id="3.40.50.720:FF:000143">
    <property type="entry name" value="Fatty acyl-CoA reductase"/>
    <property type="match status" value="1"/>
</dbReference>
<evidence type="ECO:0000259" key="12">
    <source>
        <dbReference type="Pfam" id="PF07993"/>
    </source>
</evidence>
<comment type="catalytic activity">
    <reaction evidence="9 10">
        <text>a long-chain fatty acyl-CoA + 2 NADPH + 2 H(+) = a long-chain primary fatty alcohol + 2 NADP(+) + CoA</text>
        <dbReference type="Rhea" id="RHEA:52716"/>
        <dbReference type="ChEBI" id="CHEBI:15378"/>
        <dbReference type="ChEBI" id="CHEBI:57287"/>
        <dbReference type="ChEBI" id="CHEBI:57783"/>
        <dbReference type="ChEBI" id="CHEBI:58349"/>
        <dbReference type="ChEBI" id="CHEBI:77396"/>
        <dbReference type="ChEBI" id="CHEBI:83139"/>
        <dbReference type="EC" id="1.2.1.84"/>
    </reaction>
</comment>
<evidence type="ECO:0000256" key="5">
    <source>
        <dbReference type="ARBA" id="ARBA00022857"/>
    </source>
</evidence>